<keyword evidence="2" id="KW-1185">Reference proteome</keyword>
<protein>
    <submittedName>
        <fullName evidence="1">Uncharacterized protein</fullName>
    </submittedName>
</protein>
<evidence type="ECO:0000313" key="2">
    <source>
        <dbReference type="Proteomes" id="UP000426424"/>
    </source>
</evidence>
<accession>A0A6I6E325</accession>
<reference evidence="1 2" key="1">
    <citation type="submission" date="2019-12" db="EMBL/GenBank/DDBJ databases">
        <title>The complete genome of the thermophilic, anoxygenic phototrophic gammaproteobacterium Thermochromatium tepidum.</title>
        <authorList>
            <person name="Sattley W.M."/>
            <person name="Swingley W.D."/>
            <person name="Burchell B.M."/>
            <person name="Gurbani S.A."/>
            <person name="Kujawa C.M."/>
            <person name="Nuccio D.A."/>
            <person name="Schladweiler J."/>
            <person name="Shaffer K.N."/>
            <person name="Stokes L.M."/>
            <person name="Touchman J.W."/>
            <person name="Blankenship R.E."/>
            <person name="Madigan M.T."/>
        </authorList>
    </citation>
    <scope>NUCLEOTIDE SEQUENCE [LARGE SCALE GENOMIC DNA]</scope>
    <source>
        <strain evidence="1 2">ATCC 43061</strain>
    </source>
</reference>
<evidence type="ECO:0000313" key="1">
    <source>
        <dbReference type="EMBL" id="QGU32132.1"/>
    </source>
</evidence>
<proteinExistence type="predicted"/>
<name>A0A6I6E325_THETI</name>
<dbReference type="Proteomes" id="UP000426424">
    <property type="component" value="Chromosome"/>
</dbReference>
<organism evidence="1 2">
    <name type="scientific">Thermochromatium tepidum ATCC 43061</name>
    <dbReference type="NCBI Taxonomy" id="316276"/>
    <lineage>
        <taxon>Bacteria</taxon>
        <taxon>Pseudomonadati</taxon>
        <taxon>Pseudomonadota</taxon>
        <taxon>Gammaproteobacteria</taxon>
        <taxon>Chromatiales</taxon>
        <taxon>Chromatiaceae</taxon>
        <taxon>Thermochromatium</taxon>
    </lineage>
</organism>
<dbReference type="AlphaFoldDB" id="A0A6I6E325"/>
<sequence length="248" mass="28400">MLPPIDISHIVQRLDELGEELQRVSDETTDPIEPTPRVLLAGLERLLEVLHAADSGSRADFAHRIRQTTGSDPELILEHGLRLLVQLSELAQRLNLPTQAQALERLTLPLSVWMLRRGCELPHPEPVVNALARMANSLRRPESLVELYGLMSEIMDAIGIERVLELETNTPTRPWRVLLINRAIIATRTRQPALMEAAFQTIAEHLPEEAPDFFREGMGQMETLDYPTQAREIMQRYFEIWCTRQRLH</sequence>
<dbReference type="OrthoDB" id="5760904at2"/>
<dbReference type="EMBL" id="CP039268">
    <property type="protein sequence ID" value="QGU32132.1"/>
    <property type="molecule type" value="Genomic_DNA"/>
</dbReference>
<dbReference type="KEGG" id="ttp:E6P07_03490"/>
<dbReference type="RefSeq" id="WP_153974331.1">
    <property type="nucleotide sequence ID" value="NZ_CP039268.1"/>
</dbReference>
<gene>
    <name evidence="1" type="ORF">E6P07_03490</name>
</gene>